<evidence type="ECO:0000313" key="2">
    <source>
        <dbReference type="EMBL" id="EWC77909.1"/>
    </source>
</evidence>
<gene>
    <name evidence="2" type="ORF">C923_01404</name>
</gene>
<name>W7JSL6_PLAFA</name>
<dbReference type="Proteomes" id="UP000030697">
    <property type="component" value="Unassembled WGS sequence"/>
</dbReference>
<keyword evidence="1" id="KW-0812">Transmembrane</keyword>
<organism evidence="2 3">
    <name type="scientific">Plasmodium falciparum UGT5.1</name>
    <dbReference type="NCBI Taxonomy" id="1237627"/>
    <lineage>
        <taxon>Eukaryota</taxon>
        <taxon>Sar</taxon>
        <taxon>Alveolata</taxon>
        <taxon>Apicomplexa</taxon>
        <taxon>Aconoidasida</taxon>
        <taxon>Haemosporida</taxon>
        <taxon>Plasmodiidae</taxon>
        <taxon>Plasmodium</taxon>
        <taxon>Plasmodium (Laverania)</taxon>
    </lineage>
</organism>
<proteinExistence type="predicted"/>
<keyword evidence="1" id="KW-0472">Membrane</keyword>
<protein>
    <submittedName>
        <fullName evidence="2">Uncharacterized protein</fullName>
    </submittedName>
</protein>
<evidence type="ECO:0000256" key="1">
    <source>
        <dbReference type="SAM" id="Phobius"/>
    </source>
</evidence>
<sequence>MFYFRYTFFRILFSMFLCFLYYYFVQLSFLLIFINIRRPILFSHPY</sequence>
<feature type="transmembrane region" description="Helical" evidence="1">
    <location>
        <begin position="12"/>
        <end position="34"/>
    </location>
</feature>
<reference evidence="2 3" key="1">
    <citation type="submission" date="2013-02" db="EMBL/GenBank/DDBJ databases">
        <title>The Genome Sequence of Plasmodium falciparum UGT5.1.</title>
        <authorList>
            <consortium name="The Broad Institute Genome Sequencing Platform"/>
            <consortium name="The Broad Institute Genome Sequencing Center for Infectious Disease"/>
            <person name="Neafsey D."/>
            <person name="Cheeseman I."/>
            <person name="Volkman S."/>
            <person name="Adams J."/>
            <person name="Walker B."/>
            <person name="Young S.K."/>
            <person name="Zeng Q."/>
            <person name="Gargeya S."/>
            <person name="Fitzgerald M."/>
            <person name="Haas B."/>
            <person name="Abouelleil A."/>
            <person name="Alvarado L."/>
            <person name="Arachchi H.M."/>
            <person name="Berlin A.M."/>
            <person name="Chapman S.B."/>
            <person name="Dewar J."/>
            <person name="Goldberg J."/>
            <person name="Griggs A."/>
            <person name="Gujja S."/>
            <person name="Hansen M."/>
            <person name="Howarth C."/>
            <person name="Imamovic A."/>
            <person name="Larimer J."/>
            <person name="McCowan C."/>
            <person name="Murphy C."/>
            <person name="Neiman D."/>
            <person name="Pearson M."/>
            <person name="Priest M."/>
            <person name="Roberts A."/>
            <person name="Saif S."/>
            <person name="Shea T."/>
            <person name="Sisk P."/>
            <person name="Sykes S."/>
            <person name="Wortman J."/>
            <person name="Nusbaum C."/>
            <person name="Birren B."/>
        </authorList>
    </citation>
    <scope>NUCLEOTIDE SEQUENCE [LARGE SCALE GENOMIC DNA]</scope>
    <source>
        <strain evidence="2 3">UGT5.1</strain>
    </source>
</reference>
<keyword evidence="1" id="KW-1133">Transmembrane helix</keyword>
<dbReference type="AlphaFoldDB" id="W7JSL6"/>
<evidence type="ECO:0000313" key="3">
    <source>
        <dbReference type="Proteomes" id="UP000030697"/>
    </source>
</evidence>
<dbReference type="EMBL" id="KE124467">
    <property type="protein sequence ID" value="EWC77909.1"/>
    <property type="molecule type" value="Genomic_DNA"/>
</dbReference>
<accession>W7JSL6</accession>